<dbReference type="RefSeq" id="WP_253669214.1">
    <property type="nucleotide sequence ID" value="NZ_JAMTCP010000007.1"/>
</dbReference>
<comment type="caution">
    <text evidence="2">The sequence shown here is derived from an EMBL/GenBank/DDBJ whole genome shotgun (WGS) entry which is preliminary data.</text>
</comment>
<proteinExistence type="predicted"/>
<gene>
    <name evidence="2" type="ORF">LX15_001981</name>
</gene>
<dbReference type="Proteomes" id="UP001205311">
    <property type="component" value="Unassembled WGS sequence"/>
</dbReference>
<evidence type="ECO:0000259" key="1">
    <source>
        <dbReference type="Pfam" id="PF04149"/>
    </source>
</evidence>
<organism evidence="2 3">
    <name type="scientific">Streptoalloteichus tenebrarius (strain ATCC 17920 / DSM 40477 / JCM 4838 / CBS 697.72 / NBRC 16177 / NCIMB 11028 / NRRL B-12390 / A12253. 1 / ISP 5477)</name>
    <name type="common">Streptomyces tenebrarius</name>
    <dbReference type="NCBI Taxonomy" id="1933"/>
    <lineage>
        <taxon>Bacteria</taxon>
        <taxon>Bacillati</taxon>
        <taxon>Actinomycetota</taxon>
        <taxon>Actinomycetes</taxon>
        <taxon>Pseudonocardiales</taxon>
        <taxon>Pseudonocardiaceae</taxon>
        <taxon>Streptoalloteichus</taxon>
    </lineage>
</organism>
<reference evidence="2 3" key="1">
    <citation type="submission" date="2022-06" db="EMBL/GenBank/DDBJ databases">
        <title>Genomic Encyclopedia of Archaeal and Bacterial Type Strains, Phase II (KMG-II): from individual species to whole genera.</title>
        <authorList>
            <person name="Goeker M."/>
        </authorList>
    </citation>
    <scope>NUCLEOTIDE SEQUENCE [LARGE SCALE GENOMIC DNA]</scope>
    <source>
        <strain evidence="2 3">DSM 40477</strain>
    </source>
</reference>
<evidence type="ECO:0000313" key="2">
    <source>
        <dbReference type="EMBL" id="MCP2258287.1"/>
    </source>
</evidence>
<dbReference type="InterPro" id="IPR007278">
    <property type="entry name" value="DUF397"/>
</dbReference>
<evidence type="ECO:0000313" key="3">
    <source>
        <dbReference type="Proteomes" id="UP001205311"/>
    </source>
</evidence>
<dbReference type="EMBL" id="JAMTCP010000007">
    <property type="protein sequence ID" value="MCP2258287.1"/>
    <property type="molecule type" value="Genomic_DNA"/>
</dbReference>
<protein>
    <recommendedName>
        <fullName evidence="1">DUF397 domain-containing protein</fullName>
    </recommendedName>
</protein>
<sequence>MVPDLAGAVWRKSRRSNGGGGACVEVAATLGRAAVRDSKNPAGPVLVFTPRAFSAFVGAVRSGRINQG</sequence>
<accession>A0ABT1HRZ5</accession>
<dbReference type="Pfam" id="PF04149">
    <property type="entry name" value="DUF397"/>
    <property type="match status" value="1"/>
</dbReference>
<feature type="domain" description="DUF397" evidence="1">
    <location>
        <begin position="8"/>
        <end position="61"/>
    </location>
</feature>
<name>A0ABT1HRZ5_STRSD</name>
<keyword evidence="3" id="KW-1185">Reference proteome</keyword>